<dbReference type="AlphaFoldDB" id="A0A3B0TRX0"/>
<organism evidence="2">
    <name type="scientific">hydrothermal vent metagenome</name>
    <dbReference type="NCBI Taxonomy" id="652676"/>
    <lineage>
        <taxon>unclassified sequences</taxon>
        <taxon>metagenomes</taxon>
        <taxon>ecological metagenomes</taxon>
    </lineage>
</organism>
<dbReference type="EMBL" id="UOEN01000306">
    <property type="protein sequence ID" value="VAW16167.1"/>
    <property type="molecule type" value="Genomic_DNA"/>
</dbReference>
<proteinExistence type="predicted"/>
<feature type="transmembrane region" description="Helical" evidence="1">
    <location>
        <begin position="170"/>
        <end position="194"/>
    </location>
</feature>
<gene>
    <name evidence="2" type="ORF">MNBD_BACTEROID05-1216</name>
</gene>
<protein>
    <submittedName>
        <fullName evidence="2">Uncharacterized protein</fullName>
    </submittedName>
</protein>
<feature type="transmembrane region" description="Helical" evidence="1">
    <location>
        <begin position="140"/>
        <end position="164"/>
    </location>
</feature>
<feature type="non-terminal residue" evidence="2">
    <location>
        <position position="214"/>
    </location>
</feature>
<reference evidence="2" key="1">
    <citation type="submission" date="2018-06" db="EMBL/GenBank/DDBJ databases">
        <authorList>
            <person name="Zhirakovskaya E."/>
        </authorList>
    </citation>
    <scope>NUCLEOTIDE SEQUENCE</scope>
</reference>
<accession>A0A3B0TRX0</accession>
<sequence>MNHSYNNLTKFIYIISIGLLVSSCVGPRVNKRNVNQDSTVFPTISQSNDERIEVTLNKIFVKNSLGSWAKDAKWDEYIFQIENLTNSDIKIKNIMVYDALDNNTSPLTTRKHLNAATSTTKSKFKKHGIKIKWGAGSTKILADSIVATVVGSGVAAGVAGAGAISTSAGTLTAAGGAIVVAVPAIAIGGILKLVNNSKISKQIKKRQTNLPYII</sequence>
<keyword evidence="1" id="KW-1133">Transmembrane helix</keyword>
<keyword evidence="1" id="KW-0812">Transmembrane</keyword>
<evidence type="ECO:0000313" key="2">
    <source>
        <dbReference type="EMBL" id="VAW16167.1"/>
    </source>
</evidence>
<keyword evidence="1" id="KW-0472">Membrane</keyword>
<evidence type="ECO:0000256" key="1">
    <source>
        <dbReference type="SAM" id="Phobius"/>
    </source>
</evidence>
<name>A0A3B0TRX0_9ZZZZ</name>